<accession>A0A5J5AIV8</accession>
<dbReference type="Pfam" id="PF00067">
    <property type="entry name" value="p450"/>
    <property type="match status" value="1"/>
</dbReference>
<dbReference type="EMBL" id="CM018043">
    <property type="protein sequence ID" value="KAA8530943.1"/>
    <property type="molecule type" value="Genomic_DNA"/>
</dbReference>
<evidence type="ECO:0000256" key="2">
    <source>
        <dbReference type="ARBA" id="ARBA00010617"/>
    </source>
</evidence>
<dbReference type="PRINTS" id="PR00385">
    <property type="entry name" value="P450"/>
</dbReference>
<dbReference type="InterPro" id="IPR017972">
    <property type="entry name" value="Cyt_P450_CS"/>
</dbReference>
<evidence type="ECO:0000256" key="5">
    <source>
        <dbReference type="ARBA" id="ARBA00023004"/>
    </source>
</evidence>
<dbReference type="PRINTS" id="PR00463">
    <property type="entry name" value="EP450I"/>
</dbReference>
<dbReference type="PANTHER" id="PTHR24296">
    <property type="entry name" value="CYTOCHROME P450"/>
    <property type="match status" value="1"/>
</dbReference>
<keyword evidence="4 7" id="KW-0560">Oxidoreductase</keyword>
<keyword evidence="7" id="KW-0503">Monooxygenase</keyword>
<dbReference type="SUPFAM" id="SSF48264">
    <property type="entry name" value="Cytochrome P450"/>
    <property type="match status" value="1"/>
</dbReference>
<dbReference type="GO" id="GO:0006629">
    <property type="term" value="P:lipid metabolic process"/>
    <property type="evidence" value="ECO:0007669"/>
    <property type="project" value="UniProtKB-ARBA"/>
</dbReference>
<evidence type="ECO:0000313" key="9">
    <source>
        <dbReference type="Proteomes" id="UP000325577"/>
    </source>
</evidence>
<dbReference type="InterPro" id="IPR036396">
    <property type="entry name" value="Cyt_P450_sf"/>
</dbReference>
<evidence type="ECO:0000256" key="7">
    <source>
        <dbReference type="RuleBase" id="RU000461"/>
    </source>
</evidence>
<dbReference type="GO" id="GO:0005506">
    <property type="term" value="F:iron ion binding"/>
    <property type="evidence" value="ECO:0007669"/>
    <property type="project" value="InterPro"/>
</dbReference>
<keyword evidence="9" id="KW-1185">Reference proteome</keyword>
<keyword evidence="6 7" id="KW-0349">Heme</keyword>
<name>A0A5J5AIV8_9ASTE</name>
<dbReference type="InterPro" id="IPR002401">
    <property type="entry name" value="Cyt_P450_E_grp-I"/>
</dbReference>
<dbReference type="GO" id="GO:0016705">
    <property type="term" value="F:oxidoreductase activity, acting on paired donors, with incorporation or reduction of molecular oxygen"/>
    <property type="evidence" value="ECO:0007669"/>
    <property type="project" value="InterPro"/>
</dbReference>
<evidence type="ECO:0000256" key="4">
    <source>
        <dbReference type="ARBA" id="ARBA00023002"/>
    </source>
</evidence>
<organism evidence="8 9">
    <name type="scientific">Nyssa sinensis</name>
    <dbReference type="NCBI Taxonomy" id="561372"/>
    <lineage>
        <taxon>Eukaryota</taxon>
        <taxon>Viridiplantae</taxon>
        <taxon>Streptophyta</taxon>
        <taxon>Embryophyta</taxon>
        <taxon>Tracheophyta</taxon>
        <taxon>Spermatophyta</taxon>
        <taxon>Magnoliopsida</taxon>
        <taxon>eudicotyledons</taxon>
        <taxon>Gunneridae</taxon>
        <taxon>Pentapetalae</taxon>
        <taxon>asterids</taxon>
        <taxon>Cornales</taxon>
        <taxon>Nyssaceae</taxon>
        <taxon>Nyssa</taxon>
    </lineage>
</organism>
<dbReference type="GO" id="GO:0004497">
    <property type="term" value="F:monooxygenase activity"/>
    <property type="evidence" value="ECO:0007669"/>
    <property type="project" value="UniProtKB-KW"/>
</dbReference>
<dbReference type="AlphaFoldDB" id="A0A5J5AIV8"/>
<keyword evidence="5 6" id="KW-0408">Iron</keyword>
<evidence type="ECO:0008006" key="10">
    <source>
        <dbReference type="Google" id="ProtNLM"/>
    </source>
</evidence>
<evidence type="ECO:0000256" key="6">
    <source>
        <dbReference type="PIRSR" id="PIRSR602401-1"/>
    </source>
</evidence>
<reference evidence="8 9" key="1">
    <citation type="submission" date="2019-09" db="EMBL/GenBank/DDBJ databases">
        <title>A chromosome-level genome assembly of the Chinese tupelo Nyssa sinensis.</title>
        <authorList>
            <person name="Yang X."/>
            <person name="Kang M."/>
            <person name="Yang Y."/>
            <person name="Xiong H."/>
            <person name="Wang M."/>
            <person name="Zhang Z."/>
            <person name="Wang Z."/>
            <person name="Wu H."/>
            <person name="Ma T."/>
            <person name="Liu J."/>
            <person name="Xi Z."/>
        </authorList>
    </citation>
    <scope>NUCLEOTIDE SEQUENCE [LARGE SCALE GENOMIC DNA]</scope>
    <source>
        <strain evidence="8">J267</strain>
        <tissue evidence="8">Leaf</tissue>
    </source>
</reference>
<dbReference type="PROSITE" id="PS00086">
    <property type="entry name" value="CYTOCHROME_P450"/>
    <property type="match status" value="1"/>
</dbReference>
<dbReference type="OrthoDB" id="1470350at2759"/>
<dbReference type="Gene3D" id="1.10.630.10">
    <property type="entry name" value="Cytochrome P450"/>
    <property type="match status" value="1"/>
</dbReference>
<comment type="cofactor">
    <cofactor evidence="1 6">
        <name>heme</name>
        <dbReference type="ChEBI" id="CHEBI:30413"/>
    </cofactor>
</comment>
<evidence type="ECO:0000313" key="8">
    <source>
        <dbReference type="EMBL" id="KAA8530943.1"/>
    </source>
</evidence>
<evidence type="ECO:0000256" key="3">
    <source>
        <dbReference type="ARBA" id="ARBA00022723"/>
    </source>
</evidence>
<dbReference type="CDD" id="cd11064">
    <property type="entry name" value="CYP86A"/>
    <property type="match status" value="1"/>
</dbReference>
<comment type="similarity">
    <text evidence="2 7">Belongs to the cytochrome P450 family.</text>
</comment>
<evidence type="ECO:0000256" key="1">
    <source>
        <dbReference type="ARBA" id="ARBA00001971"/>
    </source>
</evidence>
<dbReference type="Proteomes" id="UP000325577">
    <property type="component" value="Linkage Group LG2"/>
</dbReference>
<dbReference type="InterPro" id="IPR001128">
    <property type="entry name" value="Cyt_P450"/>
</dbReference>
<keyword evidence="3 6" id="KW-0479">Metal-binding</keyword>
<feature type="binding site" description="axial binding residue" evidence="6">
    <location>
        <position position="497"/>
    </location>
    <ligand>
        <name>heme</name>
        <dbReference type="ChEBI" id="CHEBI:30413"/>
    </ligand>
    <ligandPart>
        <name>Fe</name>
        <dbReference type="ChEBI" id="CHEBI:18248"/>
    </ligandPart>
</feature>
<dbReference type="GO" id="GO:0020037">
    <property type="term" value="F:heme binding"/>
    <property type="evidence" value="ECO:0007669"/>
    <property type="project" value="InterPro"/>
</dbReference>
<sequence length="552" mass="62783">MEEQCSRSACAATAVMNLENLEGFGRNSQGRTSDWVRKKSLSLAVRCSDCECYTHGNCVGNVSELRQDGDINGRPWNWPRFGMLPSLLIHIHRIHDRCTDVLTRTGGTFLLKGPWFANMDMLGTVDPANVHYIMSANFTNFPKGPDFLKIFDILGDGIFNSDSELWSNQRKLARVLINHQRFQCFLVKTSRDKVANGLIPVLEHVAKQGPVVDLQDLFQRLTFDTTCMLVTGYDPGCLSVEFPDVPFSKAMDDAEEALVFRHVLPESIWKLQRWLGIGHEKRLSKAWATLDDTIAKYIGMKREEMSKGTKLEEEDEEGADLLTSYINEDESPGLKCDDKFLRDTILSFMIAGRDTTSSALTWFFWLVSKHPKVESKIREELKAIMPAKDGEKRQIFNIEEISKLVYFHGALCESLRLFPPVPFQHKEPLQPDILPSGHLVHPKMKIFFSLYAMGRMKSVWGEDCLEFKPERWISERGTIKHEPSYKFLAFNAGPRTCLGKGVAFTQMKAVAATIIHNYQVQVVEGHPVAPNVSIILYMKHGFMVKVTKRSWP</sequence>
<protein>
    <recommendedName>
        <fullName evidence="10">Cytochrome P450</fullName>
    </recommendedName>
</protein>
<proteinExistence type="inferred from homology"/>
<gene>
    <name evidence="8" type="ORF">F0562_005690</name>
</gene>